<sequence length="81" mass="9571">MASEVIKLLLRIQKLQPYEEDTYFSLMKLYSELGDDSGVQEQYELLMSSLCRDLEVPVSEFISTWYASWCRKKELRALQNL</sequence>
<dbReference type="Proteomes" id="UP000249890">
    <property type="component" value="Chromosome"/>
</dbReference>
<keyword evidence="2" id="KW-1185">Reference proteome</keyword>
<evidence type="ECO:0000313" key="2">
    <source>
        <dbReference type="Proteomes" id="UP000249890"/>
    </source>
</evidence>
<accession>A0A2Z2KRQ7</accession>
<reference evidence="1 2" key="1">
    <citation type="submission" date="2017-06" db="EMBL/GenBank/DDBJ databases">
        <title>Complete genome sequence of Paenibacillus donghaensis KCTC 13049T isolated from East Sea sediment, South Korea.</title>
        <authorList>
            <person name="Jung B.K."/>
            <person name="Hong S.-J."/>
            <person name="Shin J.-H."/>
        </authorList>
    </citation>
    <scope>NUCLEOTIDE SEQUENCE [LARGE SCALE GENOMIC DNA]</scope>
    <source>
        <strain evidence="1 2">KCTC 13049</strain>
    </source>
</reference>
<protein>
    <submittedName>
        <fullName evidence="1">Uncharacterized protein</fullName>
    </submittedName>
</protein>
<dbReference type="KEGG" id="pdh:B9T62_21445"/>
<proteinExistence type="predicted"/>
<name>A0A2Z2KRQ7_9BACL</name>
<gene>
    <name evidence="1" type="ORF">B9T62_21445</name>
</gene>
<dbReference type="EMBL" id="CP021780">
    <property type="protein sequence ID" value="ASA23141.1"/>
    <property type="molecule type" value="Genomic_DNA"/>
</dbReference>
<evidence type="ECO:0000313" key="1">
    <source>
        <dbReference type="EMBL" id="ASA23141.1"/>
    </source>
</evidence>
<dbReference type="AlphaFoldDB" id="A0A2Z2KRQ7"/>
<organism evidence="1 2">
    <name type="scientific">Paenibacillus donghaensis</name>
    <dbReference type="NCBI Taxonomy" id="414771"/>
    <lineage>
        <taxon>Bacteria</taxon>
        <taxon>Bacillati</taxon>
        <taxon>Bacillota</taxon>
        <taxon>Bacilli</taxon>
        <taxon>Bacillales</taxon>
        <taxon>Paenibacillaceae</taxon>
        <taxon>Paenibacillus</taxon>
    </lineage>
</organism>